<dbReference type="InterPro" id="IPR043131">
    <property type="entry name" value="BCAT-like_N"/>
</dbReference>
<dbReference type="OrthoDB" id="9805628at2"/>
<reference evidence="2 3" key="1">
    <citation type="submission" date="2017-10" db="EMBL/GenBank/DDBJ databases">
        <title>Sequencing the genomes of 1000 actinobacteria strains.</title>
        <authorList>
            <person name="Klenk H.-P."/>
        </authorList>
    </citation>
    <scope>NUCLEOTIDE SEQUENCE [LARGE SCALE GENOMIC DNA]</scope>
    <source>
        <strain evidence="2 3">DSM 21801</strain>
    </source>
</reference>
<proteinExistence type="inferred from homology"/>
<dbReference type="InterPro" id="IPR043132">
    <property type="entry name" value="BCAT-like_C"/>
</dbReference>
<dbReference type="GO" id="GO:0008483">
    <property type="term" value="F:transaminase activity"/>
    <property type="evidence" value="ECO:0007669"/>
    <property type="project" value="UniProtKB-KW"/>
</dbReference>
<protein>
    <submittedName>
        <fullName evidence="2">Branched-chain amino acid aminotransferase</fullName>
    </submittedName>
</protein>
<dbReference type="InterPro" id="IPR001544">
    <property type="entry name" value="Aminotrans_IV"/>
</dbReference>
<dbReference type="PANTHER" id="PTHR42743:SF11">
    <property type="entry name" value="AMINODEOXYCHORISMATE LYASE"/>
    <property type="match status" value="1"/>
</dbReference>
<comment type="caution">
    <text evidence="2">The sequence shown here is derived from an EMBL/GenBank/DDBJ whole genome shotgun (WGS) entry which is preliminary data.</text>
</comment>
<dbReference type="Gene3D" id="3.30.470.10">
    <property type="match status" value="1"/>
</dbReference>
<dbReference type="EMBL" id="PDJD01000001">
    <property type="protein sequence ID" value="PFG19585.1"/>
    <property type="molecule type" value="Genomic_DNA"/>
</dbReference>
<keyword evidence="3" id="KW-1185">Reference proteome</keyword>
<dbReference type="GO" id="GO:0005829">
    <property type="term" value="C:cytosol"/>
    <property type="evidence" value="ECO:0007669"/>
    <property type="project" value="TreeGrafter"/>
</dbReference>
<keyword evidence="2" id="KW-0808">Transferase</keyword>
<name>A0A2A9D003_9MICO</name>
<dbReference type="RefSeq" id="WP_098470316.1">
    <property type="nucleotide sequence ID" value="NZ_PDJD01000001.1"/>
</dbReference>
<evidence type="ECO:0000313" key="2">
    <source>
        <dbReference type="EMBL" id="PFG19585.1"/>
    </source>
</evidence>
<dbReference type="PANTHER" id="PTHR42743">
    <property type="entry name" value="AMINO-ACID AMINOTRANSFERASE"/>
    <property type="match status" value="1"/>
</dbReference>
<dbReference type="Proteomes" id="UP000224915">
    <property type="component" value="Unassembled WGS sequence"/>
</dbReference>
<organism evidence="2 3">
    <name type="scientific">Serinibacter salmoneus</name>
    <dbReference type="NCBI Taxonomy" id="556530"/>
    <lineage>
        <taxon>Bacteria</taxon>
        <taxon>Bacillati</taxon>
        <taxon>Actinomycetota</taxon>
        <taxon>Actinomycetes</taxon>
        <taxon>Micrococcales</taxon>
        <taxon>Beutenbergiaceae</taxon>
        <taxon>Serinibacter</taxon>
    </lineage>
</organism>
<dbReference type="GO" id="GO:0046394">
    <property type="term" value="P:carboxylic acid biosynthetic process"/>
    <property type="evidence" value="ECO:0007669"/>
    <property type="project" value="UniProtKB-ARBA"/>
</dbReference>
<dbReference type="InterPro" id="IPR036038">
    <property type="entry name" value="Aminotransferase-like"/>
</dbReference>
<comment type="similarity">
    <text evidence="1">Belongs to the class-IV pyridoxal-phosphate-dependent aminotransferase family.</text>
</comment>
<evidence type="ECO:0000256" key="1">
    <source>
        <dbReference type="ARBA" id="ARBA00009320"/>
    </source>
</evidence>
<dbReference type="InterPro" id="IPR050571">
    <property type="entry name" value="Class-IV_PLP-Dep_Aminotrnsfr"/>
</dbReference>
<gene>
    <name evidence="2" type="ORF">ATL40_1150</name>
</gene>
<sequence length="285" mass="29916">MDDRAIAWLNGRLVDADAPQITLRDHGFTVGDGVFESVNLTPAGPFALTRHLRRLARSARGLGLAEPDEATVRDAVADVTRAWREHGGERGAALRITWTPGPGGAGSTRPAPGSPGTLAVLATASRAHAPATVWRSPWPRNERGALAGLKTLSYAENAAALAHAHRMGATEAVFGNTRGELCDGATSTVFLEDADELVTPPLSSGALAGVTRELVLEWAAMEGLPVREQHLPLSALLSVPHVAITASSRGIAPVVAVEGRARRPGPLTLAMAEVFARRRTSDPDP</sequence>
<accession>A0A2A9D003</accession>
<evidence type="ECO:0000313" key="3">
    <source>
        <dbReference type="Proteomes" id="UP000224915"/>
    </source>
</evidence>
<dbReference type="Pfam" id="PF01063">
    <property type="entry name" value="Aminotran_4"/>
    <property type="match status" value="1"/>
</dbReference>
<dbReference type="SUPFAM" id="SSF56752">
    <property type="entry name" value="D-aminoacid aminotransferase-like PLP-dependent enzymes"/>
    <property type="match status" value="1"/>
</dbReference>
<keyword evidence="2" id="KW-0032">Aminotransferase</keyword>
<dbReference type="Gene3D" id="3.20.10.10">
    <property type="entry name" value="D-amino Acid Aminotransferase, subunit A, domain 2"/>
    <property type="match status" value="1"/>
</dbReference>
<dbReference type="AlphaFoldDB" id="A0A2A9D003"/>